<dbReference type="InterPro" id="IPR057291">
    <property type="entry name" value="CHX17_2nd"/>
</dbReference>
<feature type="transmembrane region" description="Helical" evidence="10">
    <location>
        <begin position="214"/>
        <end position="236"/>
    </location>
</feature>
<evidence type="ECO:0000256" key="10">
    <source>
        <dbReference type="SAM" id="Phobius"/>
    </source>
</evidence>
<keyword evidence="2" id="KW-0813">Transport</keyword>
<evidence type="ECO:0000313" key="14">
    <source>
        <dbReference type="EnsemblPlants" id="MELO3C005132.2.1"/>
    </source>
</evidence>
<dbReference type="PANTHER" id="PTHR32468">
    <property type="entry name" value="CATION/H + ANTIPORTER"/>
    <property type="match status" value="1"/>
</dbReference>
<evidence type="ECO:0000259" key="11">
    <source>
        <dbReference type="Pfam" id="PF00999"/>
    </source>
</evidence>
<feature type="transmembrane region" description="Helical" evidence="10">
    <location>
        <begin position="337"/>
        <end position="359"/>
    </location>
</feature>
<evidence type="ECO:0000256" key="9">
    <source>
        <dbReference type="ARBA" id="ARBA00038341"/>
    </source>
</evidence>
<feature type="transmembrane region" description="Helical" evidence="10">
    <location>
        <begin position="116"/>
        <end position="136"/>
    </location>
</feature>
<evidence type="ECO:0000313" key="15">
    <source>
        <dbReference type="Proteomes" id="UP001652600"/>
    </source>
</evidence>
<dbReference type="EnsemblPlants" id="MELO3C005132.2.1">
    <property type="protein sequence ID" value="MELO3C005132.2.1"/>
    <property type="gene ID" value="MELO3C005132.2"/>
</dbReference>
<keyword evidence="15" id="KW-1185">Reference proteome</keyword>
<dbReference type="GO" id="GO:0012505">
    <property type="term" value="C:endomembrane system"/>
    <property type="evidence" value="ECO:0007669"/>
    <property type="project" value="TreeGrafter"/>
</dbReference>
<evidence type="ECO:0000256" key="1">
    <source>
        <dbReference type="ARBA" id="ARBA00004141"/>
    </source>
</evidence>
<sequence length="798" mass="88078">MASNFTIYNNIFGSVHGNFLTLCFHTPPKINSDGIWDFVFGYASKIRSSPLPLLELQMLLIFFVIIILHCFLHLFGLPVFVSQMIAGLILGSSWRGSFSSFDNFKDDVFMTASQEIVSLLAGFGYTLFVFLIGVRMDLSVVKRSGRQSLIGGVLSIVIPAILGSLTAFGFSRLGKTHETANMEFVAANQSYTSFAVVVCLLDHLKILNSEVGRLVLSTTIVADLVGLSFSFIITVVENVQSQGALSGLMTIALAVGSMVLVVFLFRPAMLWIVRSTPSGRPVPDGYICIIIVLVLVSSATSNIMGRTVYSGPFILGLIVPEGPPLGASLVNKLDSIITSVFVPLFVTICVMKVDLSFLLYDGEFFIYSTIVIFISTIGKLAVSVGTALYFKMSSHDALAFGLIMCTKGIVELAACSFFYDSNLLSKQTFAVLIVDILIFSILMPMLVKWFYDPSRKYSHYQKKNILNLKPDAELSILGCIHTQDDLPVLLNLLDASCPTEESPVSLYALHLVELVGRATPVFITHELHDKKCSSEVMVSDSLIQMLRKYEMSNEGVVSIEAFTAIAPMKLMHDDICTVAVNKLTSIIILPFHRRWTREGFVDSEDNTIRALNCQVLERAPCSVGILIDRGHLLSYRSFGGSCASLLQVAMVFIGGQDDREAFSFARRMVKELSTAQLTVIRLLAEDESISHWEMVLDTELLNDVKHSFVGGEPFRYVEKRADEGSETASIVRSLGDEYDLIIVGRREGIDSPQTSGLMEWNEFPELGIIGDMLASADSHVKASTLVVQQQQQWSFYKQ</sequence>
<dbReference type="KEGG" id="cmo:103483015"/>
<dbReference type="InterPro" id="IPR038770">
    <property type="entry name" value="Na+/solute_symporter_sf"/>
</dbReference>
<dbReference type="OrthoDB" id="1938353at2759"/>
<reference evidence="16" key="2">
    <citation type="submission" date="2025-04" db="UniProtKB">
        <authorList>
            <consortium name="RefSeq"/>
        </authorList>
    </citation>
    <scope>IDENTIFICATION</scope>
</reference>
<dbReference type="eggNOG" id="KOG1650">
    <property type="taxonomic scope" value="Eukaryota"/>
</dbReference>
<keyword evidence="8 10" id="KW-0472">Membrane</keyword>
<gene>
    <name evidence="16" type="primary">LOC103483015</name>
    <name evidence="14" type="synonym">103483015</name>
</gene>
<feature type="transmembrane region" description="Helical" evidence="10">
    <location>
        <begin position="148"/>
        <end position="170"/>
    </location>
</feature>
<accession>A0A1S3AUL2</accession>
<dbReference type="AlphaFoldDB" id="A0A1S3AUL2"/>
<feature type="transmembrane region" description="Helical" evidence="10">
    <location>
        <begin position="431"/>
        <end position="451"/>
    </location>
</feature>
<keyword evidence="4 10" id="KW-0812">Transmembrane</keyword>
<reference evidence="14" key="1">
    <citation type="submission" date="2023-03" db="UniProtKB">
        <authorList>
            <consortium name="EnsemblPlants"/>
        </authorList>
    </citation>
    <scope>IDENTIFICATION</scope>
</reference>
<dbReference type="GO" id="GO:1902600">
    <property type="term" value="P:proton transmembrane transport"/>
    <property type="evidence" value="ECO:0007669"/>
    <property type="project" value="InterPro"/>
</dbReference>
<dbReference type="GO" id="GO:0006885">
    <property type="term" value="P:regulation of pH"/>
    <property type="evidence" value="ECO:0007669"/>
    <property type="project" value="TreeGrafter"/>
</dbReference>
<feature type="domain" description="Cation/H(+) antiporter C-terminal" evidence="13">
    <location>
        <begin position="646"/>
        <end position="790"/>
    </location>
</feature>
<dbReference type="GO" id="GO:0015297">
    <property type="term" value="F:antiporter activity"/>
    <property type="evidence" value="ECO:0007669"/>
    <property type="project" value="InterPro"/>
</dbReference>
<dbReference type="GeneID" id="103483015"/>
<evidence type="ECO:0000256" key="3">
    <source>
        <dbReference type="ARBA" id="ARBA00022538"/>
    </source>
</evidence>
<feature type="transmembrane region" description="Helical" evidence="10">
    <location>
        <begin position="248"/>
        <end position="273"/>
    </location>
</feature>
<evidence type="ECO:0000256" key="8">
    <source>
        <dbReference type="ARBA" id="ARBA00023136"/>
    </source>
</evidence>
<feature type="transmembrane region" description="Helical" evidence="10">
    <location>
        <begin position="190"/>
        <end position="207"/>
    </location>
</feature>
<name>A0A1S3AUL2_CUCME</name>
<keyword evidence="7" id="KW-0406">Ion transport</keyword>
<feature type="transmembrane region" description="Helical" evidence="10">
    <location>
        <begin position="365"/>
        <end position="390"/>
    </location>
</feature>
<dbReference type="RefSeq" id="XP_008437675.1">
    <property type="nucleotide sequence ID" value="XM_008439453.2"/>
</dbReference>
<dbReference type="InterPro" id="IPR006153">
    <property type="entry name" value="Cation/H_exchanger_TM"/>
</dbReference>
<evidence type="ECO:0000256" key="6">
    <source>
        <dbReference type="ARBA" id="ARBA00022989"/>
    </source>
</evidence>
<feature type="transmembrane region" description="Helical" evidence="10">
    <location>
        <begin position="285"/>
        <end position="303"/>
    </location>
</feature>
<evidence type="ECO:0000256" key="5">
    <source>
        <dbReference type="ARBA" id="ARBA00022958"/>
    </source>
</evidence>
<feature type="domain" description="Cation/H(+) antiporter central" evidence="12">
    <location>
        <begin position="505"/>
        <end position="630"/>
    </location>
</feature>
<dbReference type="GO" id="GO:0016020">
    <property type="term" value="C:membrane"/>
    <property type="evidence" value="ECO:0007669"/>
    <property type="project" value="UniProtKB-SubCell"/>
</dbReference>
<evidence type="ECO:0000256" key="2">
    <source>
        <dbReference type="ARBA" id="ARBA00022448"/>
    </source>
</evidence>
<dbReference type="Pfam" id="PF23256">
    <property type="entry name" value="CHX17_2nd"/>
    <property type="match status" value="1"/>
</dbReference>
<evidence type="ECO:0000256" key="7">
    <source>
        <dbReference type="ARBA" id="ARBA00023065"/>
    </source>
</evidence>
<dbReference type="GO" id="GO:0006813">
    <property type="term" value="P:potassium ion transport"/>
    <property type="evidence" value="ECO:0007669"/>
    <property type="project" value="UniProtKB-KW"/>
</dbReference>
<evidence type="ECO:0000259" key="12">
    <source>
        <dbReference type="Pfam" id="PF23256"/>
    </source>
</evidence>
<comment type="subcellular location">
    <subcellularLocation>
        <location evidence="1">Membrane</location>
        <topology evidence="1">Multi-pass membrane protein</topology>
    </subcellularLocation>
</comment>
<feature type="domain" description="Cation/H+ exchanger transmembrane" evidence="11">
    <location>
        <begin position="62"/>
        <end position="449"/>
    </location>
</feature>
<protein>
    <submittedName>
        <fullName evidence="16">Cation/H(+) antiporter 4-like</fullName>
    </submittedName>
</protein>
<feature type="transmembrane region" description="Helical" evidence="10">
    <location>
        <begin position="397"/>
        <end position="419"/>
    </location>
</feature>
<comment type="similarity">
    <text evidence="9">Belongs to the monovalent cation:proton antiporter 2 (CPA2) transporter (TC 2.A.37) family. CHX (TC 2.A.37.4) subfamily.</text>
</comment>
<dbReference type="Pfam" id="PF00999">
    <property type="entry name" value="Na_H_Exchanger"/>
    <property type="match status" value="1"/>
</dbReference>
<evidence type="ECO:0000256" key="4">
    <source>
        <dbReference type="ARBA" id="ARBA00022692"/>
    </source>
</evidence>
<keyword evidence="5" id="KW-0630">Potassium</keyword>
<evidence type="ECO:0000313" key="16">
    <source>
        <dbReference type="RefSeq" id="XP_008437675.1"/>
    </source>
</evidence>
<feature type="transmembrane region" description="Helical" evidence="10">
    <location>
        <begin position="54"/>
        <end position="72"/>
    </location>
</feature>
<dbReference type="Proteomes" id="UP001652600">
    <property type="component" value="Chromosome 9"/>
</dbReference>
<dbReference type="InterPro" id="IPR057290">
    <property type="entry name" value="CHX17_C"/>
</dbReference>
<dbReference type="PANTHER" id="PTHR32468:SF17">
    <property type="entry name" value="CATION_H(+) ANTIPORTER 4"/>
    <property type="match status" value="1"/>
</dbReference>
<proteinExistence type="inferred from homology"/>
<organism evidence="15 16">
    <name type="scientific">Cucumis melo</name>
    <name type="common">Muskmelon</name>
    <dbReference type="NCBI Taxonomy" id="3656"/>
    <lineage>
        <taxon>Eukaryota</taxon>
        <taxon>Viridiplantae</taxon>
        <taxon>Streptophyta</taxon>
        <taxon>Embryophyta</taxon>
        <taxon>Tracheophyta</taxon>
        <taxon>Spermatophyta</taxon>
        <taxon>Magnoliopsida</taxon>
        <taxon>eudicotyledons</taxon>
        <taxon>Gunneridae</taxon>
        <taxon>Pentapetalae</taxon>
        <taxon>rosids</taxon>
        <taxon>fabids</taxon>
        <taxon>Cucurbitales</taxon>
        <taxon>Cucurbitaceae</taxon>
        <taxon>Benincaseae</taxon>
        <taxon>Cucumis</taxon>
    </lineage>
</organism>
<evidence type="ECO:0000259" key="13">
    <source>
        <dbReference type="Pfam" id="PF23259"/>
    </source>
</evidence>
<dbReference type="Gramene" id="MELO3C005132.2.1">
    <property type="protein sequence ID" value="MELO3C005132.2.1"/>
    <property type="gene ID" value="MELO3C005132.2"/>
</dbReference>
<keyword evidence="6 10" id="KW-1133">Transmembrane helix</keyword>
<dbReference type="InParanoid" id="A0A1S3AUL2"/>
<keyword evidence="3" id="KW-0633">Potassium transport</keyword>
<dbReference type="Pfam" id="PF23259">
    <property type="entry name" value="CHX17_C"/>
    <property type="match status" value="1"/>
</dbReference>
<dbReference type="Gene3D" id="1.20.1530.20">
    <property type="match status" value="1"/>
</dbReference>
<dbReference type="InterPro" id="IPR050794">
    <property type="entry name" value="CPA2_transporter"/>
</dbReference>
<dbReference type="SMR" id="A0A1S3AUL2"/>